<dbReference type="EMBL" id="JAALDK010000002">
    <property type="protein sequence ID" value="NUY04362.1"/>
    <property type="molecule type" value="Genomic_DNA"/>
</dbReference>
<dbReference type="AlphaFoldDB" id="A0A7Y6K531"/>
<dbReference type="GeneID" id="301105122"/>
<evidence type="ECO:0000313" key="2">
    <source>
        <dbReference type="Proteomes" id="UP000594380"/>
    </source>
</evidence>
<dbReference type="Proteomes" id="UP000594380">
    <property type="component" value="Unassembled WGS sequence"/>
</dbReference>
<name>A0A7Y6K531_9BURK</name>
<dbReference type="RefSeq" id="WP_176110915.1">
    <property type="nucleotide sequence ID" value="NZ_JAALDK010000002.1"/>
</dbReference>
<organism evidence="1 2">
    <name type="scientific">Paraburkholderia youngii</name>
    <dbReference type="NCBI Taxonomy" id="2782701"/>
    <lineage>
        <taxon>Bacteria</taxon>
        <taxon>Pseudomonadati</taxon>
        <taxon>Pseudomonadota</taxon>
        <taxon>Betaproteobacteria</taxon>
        <taxon>Burkholderiales</taxon>
        <taxon>Burkholderiaceae</taxon>
        <taxon>Paraburkholderia</taxon>
    </lineage>
</organism>
<sequence length="77" mass="9046">MRDLFILLLLAAVFTLGKALVRVENERYALWLGMCPNMDQTFKAIRAGDQDAWKCMKTIQTRTAWWWHLYCAIADHN</sequence>
<proteinExistence type="predicted"/>
<protein>
    <submittedName>
        <fullName evidence="1">Uncharacterized protein</fullName>
    </submittedName>
</protein>
<evidence type="ECO:0000313" key="1">
    <source>
        <dbReference type="EMBL" id="NUY04362.1"/>
    </source>
</evidence>
<comment type="caution">
    <text evidence="1">The sequence shown here is derived from an EMBL/GenBank/DDBJ whole genome shotgun (WGS) entry which is preliminary data.</text>
</comment>
<accession>A0A7Y6K531</accession>
<reference evidence="1 2" key="1">
    <citation type="submission" date="2020-02" db="EMBL/GenBank/DDBJ databases">
        <title>Paraburkholderia simonii sp. nov. and Paraburkholderia youngii sp. nov. Brazilian and Mexican Mimosa-associated rhizobia.</title>
        <authorList>
            <person name="Mavima L."/>
            <person name="Beukes C.W."/>
            <person name="Chan W.Y."/>
            <person name="Palmer M."/>
            <person name="De Meyer S.E."/>
            <person name="James E.K."/>
            <person name="Venter S.N."/>
            <person name="Steenkamp E.T."/>
        </authorList>
    </citation>
    <scope>NUCLEOTIDE SEQUENCE [LARGE SCALE GENOMIC DNA]</scope>
    <source>
        <strain evidence="1 2">JPY169</strain>
    </source>
</reference>
<gene>
    <name evidence="1" type="ORF">G5S42_32740</name>
</gene>